<dbReference type="PROSITE" id="PS00552">
    <property type="entry name" value="HTH_MERR_1"/>
    <property type="match status" value="1"/>
</dbReference>
<reference evidence="4" key="1">
    <citation type="submission" date="2018-01" db="EMBL/GenBank/DDBJ databases">
        <title>Comparative genomics of Mycobacterium mucogenicum and Mycobacterium neoaurum clade members emphasizing tRNA and non-coding RNA.</title>
        <authorList>
            <person name="Behra P.R.K."/>
            <person name="Pettersson B.M.F."/>
            <person name="Das S."/>
            <person name="Dasgupta S."/>
            <person name="Kirsebom L.A."/>
        </authorList>
    </citation>
    <scope>NUCLEOTIDE SEQUENCE</scope>
    <source>
        <strain evidence="4">DSM 44124</strain>
    </source>
</reference>
<sequence length="152" mass="16405">MRTVNDLELASSQGRIRSVMATFTIGEVSARTDVAATTLRYYEQIGLIPAPARVGGQRRYDDTVIDRLNVIRVCKTAGFSLDEIQLLFADDAPGRPASRALAETKLAEIDAKIAELHLARAVVEWGMQCTCPSISACSCGIHPAKPGDTRTA</sequence>
<evidence type="ECO:0000259" key="2">
    <source>
        <dbReference type="PROSITE" id="PS50937"/>
    </source>
</evidence>
<evidence type="ECO:0000313" key="3">
    <source>
        <dbReference type="EMBL" id="QPG69750.1"/>
    </source>
</evidence>
<dbReference type="EMBL" id="CP062008">
    <property type="protein sequence ID" value="QPG69750.1"/>
    <property type="molecule type" value="Genomic_DNA"/>
</dbReference>
<reference evidence="3 5" key="2">
    <citation type="journal article" date="2019" name="BMC Evol. Biol.">
        <title>Comparative genomics of Mycobacterium mucogenicum and Mycobacterium neoaurum clade members emphasizing tRNA and non-coding RNA.</title>
        <authorList>
            <person name="Behra P.R.K."/>
            <person name="Pettersson B.M.F."/>
            <person name="Das S."/>
            <person name="Dasgupta S."/>
            <person name="Kirsebom L.A."/>
        </authorList>
    </citation>
    <scope>NUCLEOTIDE SEQUENCE [LARGE SCALE GENOMIC DNA]</scope>
    <source>
        <strain evidence="3 5">DSM 44124</strain>
    </source>
</reference>
<reference evidence="3 5" key="3">
    <citation type="journal article" date="2019" name="Sci. Rep.">
        <title>Insight into the biology of Mycobacterium mucogenicum and Mycobacterium neoaurum clade members.</title>
        <authorList>
            <person name="Behra P.R.K."/>
            <person name="Pettersson B.M.F."/>
            <person name="Ramesh M."/>
            <person name="Dasgupta S."/>
            <person name="Kirsebom L.A."/>
        </authorList>
    </citation>
    <scope>NUCLEOTIDE SEQUENCE [LARGE SCALE GENOMIC DNA]</scope>
    <source>
        <strain evidence="3 5">DSM 44124</strain>
    </source>
</reference>
<dbReference type="PANTHER" id="PTHR30204:SF97">
    <property type="entry name" value="MERR FAMILY REGULATORY PROTEIN"/>
    <property type="match status" value="1"/>
</dbReference>
<dbReference type="PANTHER" id="PTHR30204">
    <property type="entry name" value="REDOX-CYCLING DRUG-SENSING TRANSCRIPTIONAL ACTIVATOR SOXR"/>
    <property type="match status" value="1"/>
</dbReference>
<name>A0A8H2J8K7_MYCMU</name>
<dbReference type="PRINTS" id="PR00040">
    <property type="entry name" value="HTHMERR"/>
</dbReference>
<dbReference type="InterPro" id="IPR000551">
    <property type="entry name" value="MerR-type_HTH_dom"/>
</dbReference>
<dbReference type="InterPro" id="IPR047057">
    <property type="entry name" value="MerR_fam"/>
</dbReference>
<evidence type="ECO:0000313" key="5">
    <source>
        <dbReference type="Proteomes" id="UP000309231"/>
    </source>
</evidence>
<dbReference type="SUPFAM" id="SSF46955">
    <property type="entry name" value="Putative DNA-binding domain"/>
    <property type="match status" value="1"/>
</dbReference>
<keyword evidence="1" id="KW-0238">DNA-binding</keyword>
<dbReference type="Gene3D" id="1.10.1660.10">
    <property type="match status" value="1"/>
</dbReference>
<evidence type="ECO:0000256" key="1">
    <source>
        <dbReference type="ARBA" id="ARBA00023125"/>
    </source>
</evidence>
<evidence type="ECO:0000313" key="4">
    <source>
        <dbReference type="EMBL" id="TLH51208.1"/>
    </source>
</evidence>
<gene>
    <name evidence="3" type="ORF">C1S78_001540</name>
    <name evidence="4" type="ORF">C1S78_01550</name>
</gene>
<dbReference type="EMBL" id="POTL01000001">
    <property type="protein sequence ID" value="TLH51208.1"/>
    <property type="molecule type" value="Genomic_DNA"/>
</dbReference>
<dbReference type="Pfam" id="PF13411">
    <property type="entry name" value="MerR_1"/>
    <property type="match status" value="1"/>
</dbReference>
<dbReference type="Proteomes" id="UP000309231">
    <property type="component" value="Chromosome"/>
</dbReference>
<dbReference type="GO" id="GO:0003700">
    <property type="term" value="F:DNA-binding transcription factor activity"/>
    <property type="evidence" value="ECO:0007669"/>
    <property type="project" value="InterPro"/>
</dbReference>
<dbReference type="GO" id="GO:0003677">
    <property type="term" value="F:DNA binding"/>
    <property type="evidence" value="ECO:0007669"/>
    <property type="project" value="UniProtKB-KW"/>
</dbReference>
<keyword evidence="5" id="KW-1185">Reference proteome</keyword>
<dbReference type="KEGG" id="mmuc:C1S78_001540"/>
<protein>
    <submittedName>
        <fullName evidence="4">MerR family transcriptional regulator</fullName>
    </submittedName>
</protein>
<dbReference type="SMART" id="SM00422">
    <property type="entry name" value="HTH_MERR"/>
    <property type="match status" value="1"/>
</dbReference>
<dbReference type="AlphaFoldDB" id="A0A8H2J8K7"/>
<proteinExistence type="predicted"/>
<dbReference type="InterPro" id="IPR009061">
    <property type="entry name" value="DNA-bd_dom_put_sf"/>
</dbReference>
<dbReference type="PROSITE" id="PS50937">
    <property type="entry name" value="HTH_MERR_2"/>
    <property type="match status" value="1"/>
</dbReference>
<accession>A0A8H2J8K7</accession>
<organism evidence="4">
    <name type="scientific">Mycolicibacterium mucogenicum DSM 44124</name>
    <dbReference type="NCBI Taxonomy" id="1226753"/>
    <lineage>
        <taxon>Bacteria</taxon>
        <taxon>Bacillati</taxon>
        <taxon>Actinomycetota</taxon>
        <taxon>Actinomycetes</taxon>
        <taxon>Mycobacteriales</taxon>
        <taxon>Mycobacteriaceae</taxon>
        <taxon>Mycolicibacterium</taxon>
    </lineage>
</organism>
<feature type="domain" description="HTH merR-type" evidence="2">
    <location>
        <begin position="22"/>
        <end position="90"/>
    </location>
</feature>